<dbReference type="GeneID" id="303114310"/>
<keyword evidence="9" id="KW-1185">Reference proteome</keyword>
<keyword evidence="3 5" id="KW-0687">Ribonucleoprotein</keyword>
<dbReference type="Proteomes" id="UP000187404">
    <property type="component" value="Unassembled WGS sequence"/>
</dbReference>
<comment type="caution">
    <text evidence="8">The sequence shown here is derived from an EMBL/GenBank/DDBJ whole genome shotgun (WGS) entry which is preliminary data.</text>
</comment>
<dbReference type="PANTHER" id="PTHR11545:SF2">
    <property type="entry name" value="LARGE RIBOSOMAL SUBUNIT PROTEIN UL13M"/>
    <property type="match status" value="1"/>
</dbReference>
<evidence type="ECO:0000256" key="4">
    <source>
        <dbReference type="ARBA" id="ARBA00035201"/>
    </source>
</evidence>
<protein>
    <recommendedName>
        <fullName evidence="4 5">Large ribosomal subunit protein uL13</fullName>
    </recommendedName>
</protein>
<name>A0A1Q9JI23_9FIRM</name>
<dbReference type="SUPFAM" id="SSF52161">
    <property type="entry name" value="Ribosomal protein L13"/>
    <property type="match status" value="1"/>
</dbReference>
<accession>A0A1Q9JI23</accession>
<evidence type="ECO:0000256" key="6">
    <source>
        <dbReference type="RuleBase" id="RU003877"/>
    </source>
</evidence>
<dbReference type="CDD" id="cd00392">
    <property type="entry name" value="Ribosomal_L13"/>
    <property type="match status" value="1"/>
</dbReference>
<dbReference type="FunFam" id="3.90.1180.10:FF:000001">
    <property type="entry name" value="50S ribosomal protein L13"/>
    <property type="match status" value="1"/>
</dbReference>
<comment type="subunit">
    <text evidence="5">Part of the 50S ribosomal subunit.</text>
</comment>
<evidence type="ECO:0000256" key="5">
    <source>
        <dbReference type="HAMAP-Rule" id="MF_01366"/>
    </source>
</evidence>
<dbReference type="PROSITE" id="PS00783">
    <property type="entry name" value="RIBOSOMAL_L13"/>
    <property type="match status" value="1"/>
</dbReference>
<dbReference type="PIRSF" id="PIRSF002181">
    <property type="entry name" value="Ribosomal_L13"/>
    <property type="match status" value="1"/>
</dbReference>
<dbReference type="STRING" id="1261640.BHK98_07245"/>
<evidence type="ECO:0000256" key="7">
    <source>
        <dbReference type="RuleBase" id="RU003878"/>
    </source>
</evidence>
<evidence type="ECO:0000313" key="8">
    <source>
        <dbReference type="EMBL" id="OLR55872.1"/>
    </source>
</evidence>
<evidence type="ECO:0000256" key="2">
    <source>
        <dbReference type="ARBA" id="ARBA00022980"/>
    </source>
</evidence>
<dbReference type="HAMAP" id="MF_01366">
    <property type="entry name" value="Ribosomal_uL13"/>
    <property type="match status" value="1"/>
</dbReference>
<comment type="function">
    <text evidence="5 7">This protein is one of the early assembly proteins of the 50S ribosomal subunit, although it is not seen to bind rRNA by itself. It is important during the early stages of 50S assembly.</text>
</comment>
<dbReference type="GO" id="GO:0003735">
    <property type="term" value="F:structural constituent of ribosome"/>
    <property type="evidence" value="ECO:0007669"/>
    <property type="project" value="InterPro"/>
</dbReference>
<dbReference type="GO" id="GO:0003729">
    <property type="term" value="F:mRNA binding"/>
    <property type="evidence" value="ECO:0007669"/>
    <property type="project" value="TreeGrafter"/>
</dbReference>
<dbReference type="InterPro" id="IPR005822">
    <property type="entry name" value="Ribosomal_uL13"/>
</dbReference>
<evidence type="ECO:0000256" key="1">
    <source>
        <dbReference type="ARBA" id="ARBA00006227"/>
    </source>
</evidence>
<dbReference type="GO" id="GO:0006412">
    <property type="term" value="P:translation"/>
    <property type="evidence" value="ECO:0007669"/>
    <property type="project" value="UniProtKB-UniRule"/>
</dbReference>
<dbReference type="InterPro" id="IPR005823">
    <property type="entry name" value="Ribosomal_uL13_bac-type"/>
</dbReference>
<dbReference type="PANTHER" id="PTHR11545">
    <property type="entry name" value="RIBOSOMAL PROTEIN L13"/>
    <property type="match status" value="1"/>
</dbReference>
<reference evidence="8 9" key="1">
    <citation type="journal article" date="2016" name="Appl. Environ. Microbiol.">
        <title>Function and Phylogeny of Bacterial Butyryl Coenzyme A:Acetate Transferases and Their Diversity in the Proximal Colon of Swine.</title>
        <authorList>
            <person name="Trachsel J."/>
            <person name="Bayles D.O."/>
            <person name="Looft T."/>
            <person name="Levine U.Y."/>
            <person name="Allen H.K."/>
        </authorList>
    </citation>
    <scope>NUCLEOTIDE SEQUENCE [LARGE SCALE GENOMIC DNA]</scope>
    <source>
        <strain evidence="8 9">68-3-10</strain>
    </source>
</reference>
<dbReference type="RefSeq" id="WP_075712928.1">
    <property type="nucleotide sequence ID" value="NZ_MJIE01000001.1"/>
</dbReference>
<dbReference type="EMBL" id="MJIE01000001">
    <property type="protein sequence ID" value="OLR55872.1"/>
    <property type="molecule type" value="Genomic_DNA"/>
</dbReference>
<sequence length="142" mass="15923">MKSYIAKPAEVQRKWYVVDAEGKTLGRLASEVASVLRGKNKPTYTPHVDCGDNVIVVNAEKVSVTGKKRKEKTYVSYSGFPGGKKEVTFEEMQAKKPEEIIRHAVKGMLPEGKLGRQMFKKLHVYAGPEHKHAAQKPEPLEF</sequence>
<dbReference type="GO" id="GO:0022625">
    <property type="term" value="C:cytosolic large ribosomal subunit"/>
    <property type="evidence" value="ECO:0007669"/>
    <property type="project" value="TreeGrafter"/>
</dbReference>
<dbReference type="InterPro" id="IPR036899">
    <property type="entry name" value="Ribosomal_uL13_sf"/>
</dbReference>
<gene>
    <name evidence="5 7" type="primary">rplM</name>
    <name evidence="8" type="ORF">BHK98_07245</name>
</gene>
<dbReference type="GO" id="GO:0017148">
    <property type="term" value="P:negative regulation of translation"/>
    <property type="evidence" value="ECO:0007669"/>
    <property type="project" value="TreeGrafter"/>
</dbReference>
<dbReference type="AlphaFoldDB" id="A0A1Q9JI23"/>
<dbReference type="OrthoDB" id="9801330at2"/>
<dbReference type="Pfam" id="PF00572">
    <property type="entry name" value="Ribosomal_L13"/>
    <property type="match status" value="1"/>
</dbReference>
<dbReference type="InterPro" id="IPR023563">
    <property type="entry name" value="Ribosomal_uL13_CS"/>
</dbReference>
<keyword evidence="2 5" id="KW-0689">Ribosomal protein</keyword>
<dbReference type="Gene3D" id="3.90.1180.10">
    <property type="entry name" value="Ribosomal protein L13"/>
    <property type="match status" value="1"/>
</dbReference>
<organism evidence="8 9">
    <name type="scientific">Hornefia porci</name>
    <dbReference type="NCBI Taxonomy" id="2652292"/>
    <lineage>
        <taxon>Bacteria</taxon>
        <taxon>Bacillati</taxon>
        <taxon>Bacillota</taxon>
        <taxon>Clostridia</taxon>
        <taxon>Peptostreptococcales</taxon>
        <taxon>Anaerovoracaceae</taxon>
        <taxon>Hornefia</taxon>
    </lineage>
</organism>
<evidence type="ECO:0000313" key="9">
    <source>
        <dbReference type="Proteomes" id="UP000187404"/>
    </source>
</evidence>
<evidence type="ECO:0000256" key="3">
    <source>
        <dbReference type="ARBA" id="ARBA00023274"/>
    </source>
</evidence>
<comment type="similarity">
    <text evidence="1 5 6">Belongs to the universal ribosomal protein uL13 family.</text>
</comment>
<dbReference type="NCBIfam" id="TIGR01066">
    <property type="entry name" value="rplM_bact"/>
    <property type="match status" value="1"/>
</dbReference>
<proteinExistence type="inferred from homology"/>